<keyword evidence="4" id="KW-1185">Reference proteome</keyword>
<protein>
    <submittedName>
        <fullName evidence="3">Alpha/Beta hydrolase protein</fullName>
    </submittedName>
</protein>
<dbReference type="SUPFAM" id="SSF53474">
    <property type="entry name" value="alpha/beta-Hydrolases"/>
    <property type="match status" value="1"/>
</dbReference>
<evidence type="ECO:0000256" key="1">
    <source>
        <dbReference type="ARBA" id="ARBA00022801"/>
    </source>
</evidence>
<accession>A0A9P7Z8L4</accession>
<dbReference type="PANTHER" id="PTHR48081">
    <property type="entry name" value="AB HYDROLASE SUPERFAMILY PROTEIN C4A8.06C"/>
    <property type="match status" value="1"/>
</dbReference>
<evidence type="ECO:0000313" key="4">
    <source>
        <dbReference type="Proteomes" id="UP000887226"/>
    </source>
</evidence>
<organism evidence="3 4">
    <name type="scientific">Calycina marina</name>
    <dbReference type="NCBI Taxonomy" id="1763456"/>
    <lineage>
        <taxon>Eukaryota</taxon>
        <taxon>Fungi</taxon>
        <taxon>Dikarya</taxon>
        <taxon>Ascomycota</taxon>
        <taxon>Pezizomycotina</taxon>
        <taxon>Leotiomycetes</taxon>
        <taxon>Helotiales</taxon>
        <taxon>Pezizellaceae</taxon>
        <taxon>Calycina</taxon>
    </lineage>
</organism>
<dbReference type="InterPro" id="IPR029058">
    <property type="entry name" value="AB_hydrolase_fold"/>
</dbReference>
<dbReference type="Pfam" id="PF07859">
    <property type="entry name" value="Abhydrolase_3"/>
    <property type="match status" value="1"/>
</dbReference>
<keyword evidence="1 3" id="KW-0378">Hydrolase</keyword>
<dbReference type="EMBL" id="MU253774">
    <property type="protein sequence ID" value="KAG9247361.1"/>
    <property type="molecule type" value="Genomic_DNA"/>
</dbReference>
<evidence type="ECO:0000313" key="3">
    <source>
        <dbReference type="EMBL" id="KAG9247361.1"/>
    </source>
</evidence>
<evidence type="ECO:0000259" key="2">
    <source>
        <dbReference type="Pfam" id="PF07859"/>
    </source>
</evidence>
<dbReference type="InterPro" id="IPR013094">
    <property type="entry name" value="AB_hydrolase_3"/>
</dbReference>
<proteinExistence type="predicted"/>
<dbReference type="InterPro" id="IPR050300">
    <property type="entry name" value="GDXG_lipolytic_enzyme"/>
</dbReference>
<gene>
    <name evidence="3" type="ORF">BJ878DRAFT_492954</name>
</gene>
<reference evidence="3" key="1">
    <citation type="journal article" date="2021" name="IMA Fungus">
        <title>Genomic characterization of three marine fungi, including Emericellopsis atlantica sp. nov. with signatures of a generalist lifestyle and marine biomass degradation.</title>
        <authorList>
            <person name="Hagestad O.C."/>
            <person name="Hou L."/>
            <person name="Andersen J.H."/>
            <person name="Hansen E.H."/>
            <person name="Altermark B."/>
            <person name="Li C."/>
            <person name="Kuhnert E."/>
            <person name="Cox R.J."/>
            <person name="Crous P.W."/>
            <person name="Spatafora J.W."/>
            <person name="Lail K."/>
            <person name="Amirebrahimi M."/>
            <person name="Lipzen A."/>
            <person name="Pangilinan J."/>
            <person name="Andreopoulos W."/>
            <person name="Hayes R.D."/>
            <person name="Ng V."/>
            <person name="Grigoriev I.V."/>
            <person name="Jackson S.A."/>
            <person name="Sutton T.D.S."/>
            <person name="Dobson A.D.W."/>
            <person name="Rama T."/>
        </authorList>
    </citation>
    <scope>NUCLEOTIDE SEQUENCE</scope>
    <source>
        <strain evidence="3">TRa3180A</strain>
    </source>
</reference>
<dbReference type="GO" id="GO:0016787">
    <property type="term" value="F:hydrolase activity"/>
    <property type="evidence" value="ECO:0007669"/>
    <property type="project" value="UniProtKB-KW"/>
</dbReference>
<sequence>MAKFKPPYDPELLKSLAMNPGFPPFASKEILDAVRDSVNQVSMVETTMTDPEISHEEVSIPGPGGKLALSIVRLKKSVGGPRPIIYFMHPGGLILGDKLLCIQGTFDWIKENDAVVVSVDYRLAPEHPYPAQINDCEAGLKWVISQASELKIDLSKLILAGMSAGGGLAAALALKFCNEGGPKVLAQCLIWPMLDDKMETASTKQFMDATTWSGANSIHAMEMVIPGLRGTEGVPIYAFPARATDLTKLPQAFVDVGGAEMFRDEDVEYASRMAAAGVSVELHVWPGAYHGSDVNVPSAMISQTACATRAAWLKRILTHAEKAKAKL</sequence>
<dbReference type="Gene3D" id="3.40.50.1820">
    <property type="entry name" value="alpha/beta hydrolase"/>
    <property type="match status" value="1"/>
</dbReference>
<comment type="caution">
    <text evidence="3">The sequence shown here is derived from an EMBL/GenBank/DDBJ whole genome shotgun (WGS) entry which is preliminary data.</text>
</comment>
<feature type="domain" description="Alpha/beta hydrolase fold-3" evidence="2">
    <location>
        <begin position="86"/>
        <end position="291"/>
    </location>
</feature>
<dbReference type="PANTHER" id="PTHR48081:SF8">
    <property type="entry name" value="ALPHA_BETA HYDROLASE FOLD-3 DOMAIN-CONTAINING PROTEIN-RELATED"/>
    <property type="match status" value="1"/>
</dbReference>
<name>A0A9P7Z8L4_9HELO</name>
<dbReference type="OrthoDB" id="433474at2759"/>
<dbReference type="Proteomes" id="UP000887226">
    <property type="component" value="Unassembled WGS sequence"/>
</dbReference>
<dbReference type="AlphaFoldDB" id="A0A9P7Z8L4"/>